<keyword evidence="2" id="KW-0963">Cytoplasm</keyword>
<evidence type="ECO:0000313" key="9">
    <source>
        <dbReference type="Proteomes" id="UP001264335"/>
    </source>
</evidence>
<evidence type="ECO:0000313" key="8">
    <source>
        <dbReference type="EMBL" id="MDT2516447.1"/>
    </source>
</evidence>
<sequence>MHFKPKDIRGLTFRRRLFGYRAGDVKDFMRHVVEDYETYQVKESEIVVCQDEIVQLKQIIQTQEETNKTLNNTIQQLNKENERLQVFEAEIQELEKMKELAQKTADVVQTEAKLLLEEAKQQKDKLIQEAEAIKMNQLLNLQIELGELVNEKDQLNHQLASKKTEYFELELQYEDMVATKDRVSKEAQVLKQEFLSLRSKLIQKYAEGLDEFIEENQLLNQPTTDESTSNVMKLTSKRIG</sequence>
<dbReference type="InterPro" id="IPR019933">
    <property type="entry name" value="DivIVA_domain"/>
</dbReference>
<evidence type="ECO:0000256" key="5">
    <source>
        <dbReference type="ARBA" id="ARBA00023306"/>
    </source>
</evidence>
<dbReference type="Proteomes" id="UP001264335">
    <property type="component" value="Unassembled WGS sequence"/>
</dbReference>
<keyword evidence="4 6" id="KW-0175">Coiled coil</keyword>
<evidence type="ECO:0000256" key="4">
    <source>
        <dbReference type="ARBA" id="ARBA00023054"/>
    </source>
</evidence>
<gene>
    <name evidence="8" type="ORF">P7D79_19660</name>
</gene>
<feature type="compositionally biased region" description="Polar residues" evidence="7">
    <location>
        <begin position="220"/>
        <end position="233"/>
    </location>
</feature>
<comment type="caution">
    <text evidence="8">The sequence shown here is derived from an EMBL/GenBank/DDBJ whole genome shotgun (WGS) entry which is preliminary data.</text>
</comment>
<feature type="coiled-coil region" evidence="6">
    <location>
        <begin position="53"/>
        <end position="193"/>
    </location>
</feature>
<protein>
    <submittedName>
        <fullName evidence="8">DivIVA domain-containing protein</fullName>
    </submittedName>
</protein>
<comment type="subcellular location">
    <subcellularLocation>
        <location evidence="1">Cytoplasm</location>
    </subcellularLocation>
</comment>
<accession>A0ABD5FD16</accession>
<name>A0ABD5FD16_ENTAV</name>
<evidence type="ECO:0000256" key="3">
    <source>
        <dbReference type="ARBA" id="ARBA00022618"/>
    </source>
</evidence>
<evidence type="ECO:0000256" key="1">
    <source>
        <dbReference type="ARBA" id="ARBA00004496"/>
    </source>
</evidence>
<keyword evidence="5" id="KW-0131">Cell cycle</keyword>
<dbReference type="EMBL" id="JARPWY010000082">
    <property type="protein sequence ID" value="MDT2516447.1"/>
    <property type="molecule type" value="Genomic_DNA"/>
</dbReference>
<evidence type="ECO:0000256" key="7">
    <source>
        <dbReference type="SAM" id="MobiDB-lite"/>
    </source>
</evidence>
<keyword evidence="3" id="KW-0132">Cell division</keyword>
<dbReference type="GO" id="GO:0005737">
    <property type="term" value="C:cytoplasm"/>
    <property type="evidence" value="ECO:0007669"/>
    <property type="project" value="UniProtKB-SubCell"/>
</dbReference>
<organism evidence="8 9">
    <name type="scientific">Enterococcus avium</name>
    <name type="common">Streptococcus avium</name>
    <dbReference type="NCBI Taxonomy" id="33945"/>
    <lineage>
        <taxon>Bacteria</taxon>
        <taxon>Bacillati</taxon>
        <taxon>Bacillota</taxon>
        <taxon>Bacilli</taxon>
        <taxon>Lactobacillales</taxon>
        <taxon>Enterococcaceae</taxon>
        <taxon>Enterococcus</taxon>
    </lineage>
</organism>
<dbReference type="RefSeq" id="WP_311872945.1">
    <property type="nucleotide sequence ID" value="NZ_JARPVY010000015.1"/>
</dbReference>
<feature type="region of interest" description="Disordered" evidence="7">
    <location>
        <begin position="220"/>
        <end position="240"/>
    </location>
</feature>
<evidence type="ECO:0000256" key="2">
    <source>
        <dbReference type="ARBA" id="ARBA00022490"/>
    </source>
</evidence>
<proteinExistence type="predicted"/>
<dbReference type="InterPro" id="IPR007793">
    <property type="entry name" value="DivIVA_fam"/>
</dbReference>
<evidence type="ECO:0000256" key="6">
    <source>
        <dbReference type="SAM" id="Coils"/>
    </source>
</evidence>
<dbReference type="Pfam" id="PF05103">
    <property type="entry name" value="DivIVA"/>
    <property type="match status" value="1"/>
</dbReference>
<dbReference type="GO" id="GO:0051301">
    <property type="term" value="P:cell division"/>
    <property type="evidence" value="ECO:0007669"/>
    <property type="project" value="UniProtKB-KW"/>
</dbReference>
<reference evidence="8 9" key="1">
    <citation type="submission" date="2023-03" db="EMBL/GenBank/DDBJ databases">
        <authorList>
            <person name="Shen W."/>
            <person name="Cai J."/>
        </authorList>
    </citation>
    <scope>NUCLEOTIDE SEQUENCE [LARGE SCALE GENOMIC DNA]</scope>
    <source>
        <strain evidence="8 9">Y2</strain>
    </source>
</reference>
<dbReference type="AlphaFoldDB" id="A0ABD5FD16"/>
<dbReference type="NCBIfam" id="TIGR03544">
    <property type="entry name" value="DivI1A_domain"/>
    <property type="match status" value="1"/>
</dbReference>